<reference evidence="8" key="1">
    <citation type="journal article" date="2018" name="DNA Res.">
        <title>Multiple hybrid de novo genome assembly of finger millet, an orphan allotetraploid crop.</title>
        <authorList>
            <person name="Hatakeyama M."/>
            <person name="Aluri S."/>
            <person name="Balachadran M.T."/>
            <person name="Sivarajan S.R."/>
            <person name="Patrignani A."/>
            <person name="Gruter S."/>
            <person name="Poveda L."/>
            <person name="Shimizu-Inatsugi R."/>
            <person name="Baeten J."/>
            <person name="Francoijs K.J."/>
            <person name="Nataraja K.N."/>
            <person name="Reddy Y.A.N."/>
            <person name="Phadnis S."/>
            <person name="Ravikumar R.L."/>
            <person name="Schlapbach R."/>
            <person name="Sreeman S.M."/>
            <person name="Shimizu K.K."/>
        </authorList>
    </citation>
    <scope>NUCLEOTIDE SEQUENCE</scope>
</reference>
<proteinExistence type="inferred from homology"/>
<dbReference type="GO" id="GO:0020037">
    <property type="term" value="F:heme binding"/>
    <property type="evidence" value="ECO:0007669"/>
    <property type="project" value="InterPro"/>
</dbReference>
<evidence type="ECO:0000256" key="5">
    <source>
        <dbReference type="ARBA" id="ARBA00022840"/>
    </source>
</evidence>
<dbReference type="PROSITE" id="PS50011">
    <property type="entry name" value="PROTEIN_KINASE_DOM"/>
    <property type="match status" value="1"/>
</dbReference>
<dbReference type="GO" id="GO:0007346">
    <property type="term" value="P:regulation of mitotic cell cycle"/>
    <property type="evidence" value="ECO:0007669"/>
    <property type="project" value="TreeGrafter"/>
</dbReference>
<dbReference type="AlphaFoldDB" id="A0AAV5CDB2"/>
<dbReference type="Proteomes" id="UP001054889">
    <property type="component" value="Unassembled WGS sequence"/>
</dbReference>
<evidence type="ECO:0000256" key="3">
    <source>
        <dbReference type="ARBA" id="ARBA00022553"/>
    </source>
</evidence>
<name>A0AAV5CDB2_ELECO</name>
<evidence type="ECO:0000259" key="7">
    <source>
        <dbReference type="PROSITE" id="PS50011"/>
    </source>
</evidence>
<gene>
    <name evidence="8" type="primary">ga12893</name>
    <name evidence="8" type="ORF">PR202_ga12893</name>
</gene>
<keyword evidence="9" id="KW-1185">Reference proteome</keyword>
<evidence type="ECO:0000313" key="9">
    <source>
        <dbReference type="Proteomes" id="UP001054889"/>
    </source>
</evidence>
<dbReference type="GO" id="GO:0005524">
    <property type="term" value="F:ATP binding"/>
    <property type="evidence" value="ECO:0007669"/>
    <property type="project" value="UniProtKB-KW"/>
</dbReference>
<dbReference type="InterPro" id="IPR050108">
    <property type="entry name" value="CDK"/>
</dbReference>
<dbReference type="Pfam" id="PF00069">
    <property type="entry name" value="Pkinase"/>
    <property type="match status" value="1"/>
</dbReference>
<evidence type="ECO:0000256" key="1">
    <source>
        <dbReference type="ARBA" id="ARBA00006485"/>
    </source>
</evidence>
<dbReference type="Gene3D" id="3.30.200.20">
    <property type="entry name" value="Phosphorylase Kinase, domain 1"/>
    <property type="match status" value="1"/>
</dbReference>
<dbReference type="PANTHER" id="PTHR24056">
    <property type="entry name" value="CELL DIVISION PROTEIN KINASE"/>
    <property type="match status" value="1"/>
</dbReference>
<keyword evidence="4" id="KW-0547">Nucleotide-binding</keyword>
<dbReference type="SMART" id="SM00220">
    <property type="entry name" value="S_TKc"/>
    <property type="match status" value="1"/>
</dbReference>
<comment type="caution">
    <text evidence="8">The sequence shown here is derived from an EMBL/GenBank/DDBJ whole genome shotgun (WGS) entry which is preliminary data.</text>
</comment>
<reference evidence="8" key="2">
    <citation type="submission" date="2021-12" db="EMBL/GenBank/DDBJ databases">
        <title>Resequencing data analysis of finger millet.</title>
        <authorList>
            <person name="Hatakeyama M."/>
            <person name="Aluri S."/>
            <person name="Balachadran M.T."/>
            <person name="Sivarajan S.R."/>
            <person name="Poveda L."/>
            <person name="Shimizu-Inatsugi R."/>
            <person name="Schlapbach R."/>
            <person name="Sreeman S.M."/>
            <person name="Shimizu K.K."/>
        </authorList>
    </citation>
    <scope>NUCLEOTIDE SEQUENCE</scope>
</reference>
<dbReference type="InterPro" id="IPR036396">
    <property type="entry name" value="Cyt_P450_sf"/>
</dbReference>
<evidence type="ECO:0000256" key="2">
    <source>
        <dbReference type="ARBA" id="ARBA00012409"/>
    </source>
</evidence>
<dbReference type="EC" id="2.7.11.23" evidence="2"/>
<dbReference type="InterPro" id="IPR011009">
    <property type="entry name" value="Kinase-like_dom_sf"/>
</dbReference>
<keyword evidence="3" id="KW-0597">Phosphoprotein</keyword>
<dbReference type="InterPro" id="IPR000719">
    <property type="entry name" value="Prot_kinase_dom"/>
</dbReference>
<dbReference type="Gene3D" id="1.10.510.10">
    <property type="entry name" value="Transferase(Phosphotransferase) domain 1"/>
    <property type="match status" value="1"/>
</dbReference>
<sequence length="340" mass="38104">MMRHREEACGNASTRAPGALLAFPLSIPGTAFYKCMQGRNNVMRTLKRQLDERRNAAAAMRETVDFFHLVIDELDRPDSVLNENIALDLLFLLLFASHETTSIGLTAILKFLSNNPKALQELTRYHYAIPPPPTSLSGHQPASPARVTKEHALATARRRFSLLVKRRSMEASTRKHFAVGNLDDYEPICYLGKGGFGAVVKARHRVTGQGNPFVVGFHGVVRAPDSMELRLVMDHVGPSLRDFLHLRGITWQLLQGVKRMHAIHVVHRDIKPENILVSADQNLLKICDLGLALHMSDAPPYEEAGTRWYMAPEMLLGMHDYDALVDDWSLGCVMAELVKR</sequence>
<dbReference type="SUPFAM" id="SSF56112">
    <property type="entry name" value="Protein kinase-like (PK-like)"/>
    <property type="match status" value="1"/>
</dbReference>
<comment type="catalytic activity">
    <reaction evidence="6">
        <text>[DNA-directed RNA polymerase] + ATP = phospho-[DNA-directed RNA polymerase] + ADP + H(+)</text>
        <dbReference type="Rhea" id="RHEA:10216"/>
        <dbReference type="Rhea" id="RHEA-COMP:11321"/>
        <dbReference type="Rhea" id="RHEA-COMP:11322"/>
        <dbReference type="ChEBI" id="CHEBI:15378"/>
        <dbReference type="ChEBI" id="CHEBI:30616"/>
        <dbReference type="ChEBI" id="CHEBI:43176"/>
        <dbReference type="ChEBI" id="CHEBI:68546"/>
        <dbReference type="ChEBI" id="CHEBI:456216"/>
        <dbReference type="EC" id="2.7.11.23"/>
    </reaction>
</comment>
<feature type="domain" description="Protein kinase" evidence="7">
    <location>
        <begin position="149"/>
        <end position="340"/>
    </location>
</feature>
<comment type="similarity">
    <text evidence="1">Belongs to the protein kinase superfamily. CMGC Ser/Thr protein kinase family. CDC2/CDKX subfamily.</text>
</comment>
<dbReference type="GO" id="GO:0005634">
    <property type="term" value="C:nucleus"/>
    <property type="evidence" value="ECO:0007669"/>
    <property type="project" value="TreeGrafter"/>
</dbReference>
<organism evidence="8 9">
    <name type="scientific">Eleusine coracana subsp. coracana</name>
    <dbReference type="NCBI Taxonomy" id="191504"/>
    <lineage>
        <taxon>Eukaryota</taxon>
        <taxon>Viridiplantae</taxon>
        <taxon>Streptophyta</taxon>
        <taxon>Embryophyta</taxon>
        <taxon>Tracheophyta</taxon>
        <taxon>Spermatophyta</taxon>
        <taxon>Magnoliopsida</taxon>
        <taxon>Liliopsida</taxon>
        <taxon>Poales</taxon>
        <taxon>Poaceae</taxon>
        <taxon>PACMAD clade</taxon>
        <taxon>Chloridoideae</taxon>
        <taxon>Cynodonteae</taxon>
        <taxon>Eleusininae</taxon>
        <taxon>Eleusine</taxon>
    </lineage>
</organism>
<dbReference type="Gene3D" id="1.10.630.10">
    <property type="entry name" value="Cytochrome P450"/>
    <property type="match status" value="1"/>
</dbReference>
<dbReference type="GO" id="GO:0005506">
    <property type="term" value="F:iron ion binding"/>
    <property type="evidence" value="ECO:0007669"/>
    <property type="project" value="InterPro"/>
</dbReference>
<dbReference type="Pfam" id="PF00067">
    <property type="entry name" value="p450"/>
    <property type="match status" value="1"/>
</dbReference>
<dbReference type="PROSITE" id="PS00108">
    <property type="entry name" value="PROTEIN_KINASE_ST"/>
    <property type="match status" value="1"/>
</dbReference>
<protein>
    <recommendedName>
        <fullName evidence="2">[RNA-polymerase]-subunit kinase</fullName>
        <ecNumber evidence="2">2.7.11.23</ecNumber>
    </recommendedName>
</protein>
<dbReference type="PANTHER" id="PTHR24056:SF395">
    <property type="entry name" value="PROTEIN KINASE DOMAIN-CONTAINING PROTEIN"/>
    <property type="match status" value="1"/>
</dbReference>
<dbReference type="SUPFAM" id="SSF48264">
    <property type="entry name" value="Cytochrome P450"/>
    <property type="match status" value="1"/>
</dbReference>
<dbReference type="InterPro" id="IPR008271">
    <property type="entry name" value="Ser/Thr_kinase_AS"/>
</dbReference>
<dbReference type="GO" id="GO:0004497">
    <property type="term" value="F:monooxygenase activity"/>
    <property type="evidence" value="ECO:0007669"/>
    <property type="project" value="InterPro"/>
</dbReference>
<dbReference type="GO" id="GO:0008353">
    <property type="term" value="F:RNA polymerase II CTD heptapeptide repeat kinase activity"/>
    <property type="evidence" value="ECO:0007669"/>
    <property type="project" value="UniProtKB-EC"/>
</dbReference>
<accession>A0AAV5CDB2</accession>
<keyword evidence="5" id="KW-0067">ATP-binding</keyword>
<evidence type="ECO:0000313" key="8">
    <source>
        <dbReference type="EMBL" id="GJM96085.1"/>
    </source>
</evidence>
<dbReference type="GO" id="GO:0016705">
    <property type="term" value="F:oxidoreductase activity, acting on paired donors, with incorporation or reduction of molecular oxygen"/>
    <property type="evidence" value="ECO:0007669"/>
    <property type="project" value="InterPro"/>
</dbReference>
<dbReference type="EMBL" id="BQKI01000006">
    <property type="protein sequence ID" value="GJM96085.1"/>
    <property type="molecule type" value="Genomic_DNA"/>
</dbReference>
<evidence type="ECO:0000256" key="4">
    <source>
        <dbReference type="ARBA" id="ARBA00022741"/>
    </source>
</evidence>
<evidence type="ECO:0000256" key="6">
    <source>
        <dbReference type="ARBA" id="ARBA00049280"/>
    </source>
</evidence>
<dbReference type="InterPro" id="IPR001128">
    <property type="entry name" value="Cyt_P450"/>
</dbReference>